<dbReference type="EMBL" id="VSRR010001763">
    <property type="protein sequence ID" value="MPC27528.1"/>
    <property type="molecule type" value="Genomic_DNA"/>
</dbReference>
<evidence type="ECO:0000313" key="2">
    <source>
        <dbReference type="EMBL" id="MPC27528.1"/>
    </source>
</evidence>
<name>A0A5B7E195_PORTR</name>
<dbReference type="AlphaFoldDB" id="A0A5B7E195"/>
<evidence type="ECO:0000256" key="1">
    <source>
        <dbReference type="SAM" id="MobiDB-lite"/>
    </source>
</evidence>
<sequence length="142" mass="15614">MIAMKAADPKKPLTKPDKEYSSHRANDVKVKWECARVGAKEWWGVRRDHREASADARCAGELHNLLSSERPPRPSRCSSSGLVHPTLATPLIHSPDTSPTPSLTSPGVHHTSRALSTAKTPLPLHLTLTFPRPHPDTPRTLT</sequence>
<reference evidence="2 3" key="1">
    <citation type="submission" date="2019-05" db="EMBL/GenBank/DDBJ databases">
        <title>Another draft genome of Portunus trituberculatus and its Hox gene families provides insights of decapod evolution.</title>
        <authorList>
            <person name="Jeong J.-H."/>
            <person name="Song I."/>
            <person name="Kim S."/>
            <person name="Choi T."/>
            <person name="Kim D."/>
            <person name="Ryu S."/>
            <person name="Kim W."/>
        </authorList>
    </citation>
    <scope>NUCLEOTIDE SEQUENCE [LARGE SCALE GENOMIC DNA]</scope>
    <source>
        <tissue evidence="2">Muscle</tissue>
    </source>
</reference>
<accession>A0A5B7E195</accession>
<proteinExistence type="predicted"/>
<feature type="compositionally biased region" description="Low complexity" evidence="1">
    <location>
        <begin position="94"/>
        <end position="106"/>
    </location>
</feature>
<feature type="compositionally biased region" description="Basic and acidic residues" evidence="1">
    <location>
        <begin position="133"/>
        <end position="142"/>
    </location>
</feature>
<dbReference type="Proteomes" id="UP000324222">
    <property type="component" value="Unassembled WGS sequence"/>
</dbReference>
<feature type="compositionally biased region" description="Low complexity" evidence="1">
    <location>
        <begin position="120"/>
        <end position="131"/>
    </location>
</feature>
<feature type="compositionally biased region" description="Basic and acidic residues" evidence="1">
    <location>
        <begin position="7"/>
        <end position="25"/>
    </location>
</feature>
<feature type="region of interest" description="Disordered" evidence="1">
    <location>
        <begin position="1"/>
        <end position="25"/>
    </location>
</feature>
<protein>
    <submittedName>
        <fullName evidence="2">Uncharacterized protein</fullName>
    </submittedName>
</protein>
<organism evidence="2 3">
    <name type="scientific">Portunus trituberculatus</name>
    <name type="common">Swimming crab</name>
    <name type="synonym">Neptunus trituberculatus</name>
    <dbReference type="NCBI Taxonomy" id="210409"/>
    <lineage>
        <taxon>Eukaryota</taxon>
        <taxon>Metazoa</taxon>
        <taxon>Ecdysozoa</taxon>
        <taxon>Arthropoda</taxon>
        <taxon>Crustacea</taxon>
        <taxon>Multicrustacea</taxon>
        <taxon>Malacostraca</taxon>
        <taxon>Eumalacostraca</taxon>
        <taxon>Eucarida</taxon>
        <taxon>Decapoda</taxon>
        <taxon>Pleocyemata</taxon>
        <taxon>Brachyura</taxon>
        <taxon>Eubrachyura</taxon>
        <taxon>Portunoidea</taxon>
        <taxon>Portunidae</taxon>
        <taxon>Portuninae</taxon>
        <taxon>Portunus</taxon>
    </lineage>
</organism>
<gene>
    <name evidence="2" type="ORF">E2C01_020700</name>
</gene>
<comment type="caution">
    <text evidence="2">The sequence shown here is derived from an EMBL/GenBank/DDBJ whole genome shotgun (WGS) entry which is preliminary data.</text>
</comment>
<evidence type="ECO:0000313" key="3">
    <source>
        <dbReference type="Proteomes" id="UP000324222"/>
    </source>
</evidence>
<keyword evidence="3" id="KW-1185">Reference proteome</keyword>
<feature type="region of interest" description="Disordered" evidence="1">
    <location>
        <begin position="65"/>
        <end position="142"/>
    </location>
</feature>